<protein>
    <submittedName>
        <fullName evidence="5">Sialate O-acetylesterase</fullName>
    </submittedName>
</protein>
<feature type="chain" id="PRO_5021839844" evidence="3">
    <location>
        <begin position="20"/>
        <end position="520"/>
    </location>
</feature>
<dbReference type="Pfam" id="PF03629">
    <property type="entry name" value="SASA"/>
    <property type="match status" value="1"/>
</dbReference>
<keyword evidence="1" id="KW-0378">Hydrolase</keyword>
<dbReference type="InterPro" id="IPR005181">
    <property type="entry name" value="SASA"/>
</dbReference>
<sequence>MKVAFPFLACALLLAPLHAAVSLAPLFADGAVLQREKPVPVWGTASAGEKISVNFAGQTLTTTADSKGYWRVNLAALPASSSPRDLIVNATNTVTVRDIVVGEVWLASGQSNMEWPLAYCIDAKKEIAAANFPFVRQFKVTKTPAFTPQSTVSGSWAPALPATAGQFSGVAYYFALELHRRLNVPVGILNSSWGGTGIDPWIAPDAYRTTPELAAAFANFEKGPRATAEEKTAYEALRTTWEKARDDAKAAKQPFSEPAPKAPAGLPSYRTLTALNSGMIAPLAPYALRGAIWYQGESNTSQASGYAVRLAALVVGWRTQFAQPELPVYWVQLPNFDHGNRNSDTWHWAELREAQTKALSTPHTGQAITIDVGEAKGLHPKNKKPVGERLALLALARTYIIKDVIDSGPVFASAKREGAAYRVSYQPSPSALKAAPAGLTGFELAGADQVFQPAEARIDGATVIVSSAQVANPVAVRYAYRNAPVAGLLNAAGLPAAPFRTDTWPAPKQAKAPPPAPPES</sequence>
<dbReference type="GO" id="GO:0005975">
    <property type="term" value="P:carbohydrate metabolic process"/>
    <property type="evidence" value="ECO:0007669"/>
    <property type="project" value="TreeGrafter"/>
</dbReference>
<feature type="signal peptide" evidence="3">
    <location>
        <begin position="1"/>
        <end position="19"/>
    </location>
</feature>
<gene>
    <name evidence="5" type="ORF">FPL22_09865</name>
</gene>
<dbReference type="EMBL" id="VMBG01000001">
    <property type="protein sequence ID" value="TSJ79568.1"/>
    <property type="molecule type" value="Genomic_DNA"/>
</dbReference>
<feature type="region of interest" description="Disordered" evidence="2">
    <location>
        <begin position="500"/>
        <end position="520"/>
    </location>
</feature>
<evidence type="ECO:0000259" key="4">
    <source>
        <dbReference type="Pfam" id="PF03629"/>
    </source>
</evidence>
<dbReference type="Proteomes" id="UP000315648">
    <property type="component" value="Unassembled WGS sequence"/>
</dbReference>
<evidence type="ECO:0000313" key="5">
    <source>
        <dbReference type="EMBL" id="TSJ79568.1"/>
    </source>
</evidence>
<dbReference type="PANTHER" id="PTHR22901">
    <property type="entry name" value="SIALATE O-ACETYLESTERASE"/>
    <property type="match status" value="1"/>
</dbReference>
<keyword evidence="6" id="KW-1185">Reference proteome</keyword>
<comment type="caution">
    <text evidence="5">The sequence shown here is derived from an EMBL/GenBank/DDBJ whole genome shotgun (WGS) entry which is preliminary data.</text>
</comment>
<organism evidence="5 6">
    <name type="scientific">Rariglobus hedericola</name>
    <dbReference type="NCBI Taxonomy" id="2597822"/>
    <lineage>
        <taxon>Bacteria</taxon>
        <taxon>Pseudomonadati</taxon>
        <taxon>Verrucomicrobiota</taxon>
        <taxon>Opitutia</taxon>
        <taxon>Opitutales</taxon>
        <taxon>Opitutaceae</taxon>
        <taxon>Rariglobus</taxon>
    </lineage>
</organism>
<dbReference type="InterPro" id="IPR039329">
    <property type="entry name" value="SIAE"/>
</dbReference>
<dbReference type="Gene3D" id="3.40.50.1110">
    <property type="entry name" value="SGNH hydrolase"/>
    <property type="match status" value="1"/>
</dbReference>
<dbReference type="GO" id="GO:0001681">
    <property type="term" value="F:sialate O-acetylesterase activity"/>
    <property type="evidence" value="ECO:0007669"/>
    <property type="project" value="InterPro"/>
</dbReference>
<evidence type="ECO:0000256" key="1">
    <source>
        <dbReference type="ARBA" id="ARBA00022801"/>
    </source>
</evidence>
<dbReference type="OrthoDB" id="183320at2"/>
<name>A0A556QSE9_9BACT</name>
<proteinExistence type="predicted"/>
<evidence type="ECO:0000256" key="3">
    <source>
        <dbReference type="SAM" id="SignalP"/>
    </source>
</evidence>
<feature type="domain" description="Sialate O-acetylesterase" evidence="4">
    <location>
        <begin position="287"/>
        <end position="379"/>
    </location>
</feature>
<keyword evidence="3" id="KW-0732">Signal</keyword>
<dbReference type="SUPFAM" id="SSF52266">
    <property type="entry name" value="SGNH hydrolase"/>
    <property type="match status" value="1"/>
</dbReference>
<evidence type="ECO:0000256" key="2">
    <source>
        <dbReference type="SAM" id="MobiDB-lite"/>
    </source>
</evidence>
<dbReference type="InterPro" id="IPR036514">
    <property type="entry name" value="SGNH_hydro_sf"/>
</dbReference>
<dbReference type="RefSeq" id="WP_144230109.1">
    <property type="nucleotide sequence ID" value="NZ_VMBG01000001.1"/>
</dbReference>
<dbReference type="AlphaFoldDB" id="A0A556QSE9"/>
<dbReference type="Gene3D" id="2.60.40.10">
    <property type="entry name" value="Immunoglobulins"/>
    <property type="match status" value="1"/>
</dbReference>
<reference evidence="5 6" key="1">
    <citation type="submission" date="2019-07" db="EMBL/GenBank/DDBJ databases">
        <title>Description of 53C-WASEF.</title>
        <authorList>
            <person name="Pitt A."/>
            <person name="Hahn M.W."/>
        </authorList>
    </citation>
    <scope>NUCLEOTIDE SEQUENCE [LARGE SCALE GENOMIC DNA]</scope>
    <source>
        <strain evidence="5 6">53C-WASEF</strain>
    </source>
</reference>
<evidence type="ECO:0000313" key="6">
    <source>
        <dbReference type="Proteomes" id="UP000315648"/>
    </source>
</evidence>
<dbReference type="PANTHER" id="PTHR22901:SF0">
    <property type="entry name" value="SIALATE O-ACETYLESTERASE"/>
    <property type="match status" value="1"/>
</dbReference>
<dbReference type="InterPro" id="IPR013783">
    <property type="entry name" value="Ig-like_fold"/>
</dbReference>
<accession>A0A556QSE9</accession>